<feature type="disulfide bond" evidence="2">
    <location>
        <begin position="47"/>
        <end position="56"/>
    </location>
</feature>
<evidence type="ECO:0000313" key="4">
    <source>
        <dbReference type="Proteomes" id="UP000069272"/>
    </source>
</evidence>
<organism evidence="3 4">
    <name type="scientific">Anopheles albimanus</name>
    <name type="common">New world malaria mosquito</name>
    <dbReference type="NCBI Taxonomy" id="7167"/>
    <lineage>
        <taxon>Eukaryota</taxon>
        <taxon>Metazoa</taxon>
        <taxon>Ecdysozoa</taxon>
        <taxon>Arthropoda</taxon>
        <taxon>Hexapoda</taxon>
        <taxon>Insecta</taxon>
        <taxon>Pterygota</taxon>
        <taxon>Neoptera</taxon>
        <taxon>Endopterygota</taxon>
        <taxon>Diptera</taxon>
        <taxon>Nematocera</taxon>
        <taxon>Culicoidea</taxon>
        <taxon>Culicidae</taxon>
        <taxon>Anophelinae</taxon>
        <taxon>Anopheles</taxon>
    </lineage>
</organism>
<dbReference type="SUPFAM" id="SSF57196">
    <property type="entry name" value="EGF/Laminin"/>
    <property type="match status" value="1"/>
</dbReference>
<dbReference type="EnsemblMetazoa" id="AALB008572-RA">
    <property type="protein sequence ID" value="AALB008572-PA"/>
    <property type="gene ID" value="AALB008572"/>
</dbReference>
<protein>
    <submittedName>
        <fullName evidence="3">Uncharacterized protein</fullName>
    </submittedName>
</protein>
<evidence type="ECO:0000256" key="1">
    <source>
        <dbReference type="ARBA" id="ARBA00023157"/>
    </source>
</evidence>
<dbReference type="GO" id="GO:0005509">
    <property type="term" value="F:calcium ion binding"/>
    <property type="evidence" value="ECO:0007669"/>
    <property type="project" value="InterPro"/>
</dbReference>
<dbReference type="PROSITE" id="PS00010">
    <property type="entry name" value="ASX_HYDROXYL"/>
    <property type="match status" value="1"/>
</dbReference>
<dbReference type="Gene3D" id="2.10.25.10">
    <property type="entry name" value="Laminin"/>
    <property type="match status" value="1"/>
</dbReference>
<evidence type="ECO:0000313" key="3">
    <source>
        <dbReference type="EnsemblMetazoa" id="AALB008572-PA"/>
    </source>
</evidence>
<evidence type="ECO:0000256" key="2">
    <source>
        <dbReference type="PROSITE-ProRule" id="PRU00076"/>
    </source>
</evidence>
<sequence length="90" mass="9776">MVVPKGVNKPPDPATEHIAAEAKDHCSSSPCIEGQCLNTPGGYYCHCPPAWAGRHCESPRAPCDKPPCANGKFRFRMPILRIFASLFSAH</sequence>
<dbReference type="PROSITE" id="PS00022">
    <property type="entry name" value="EGF_1"/>
    <property type="match status" value="1"/>
</dbReference>
<comment type="caution">
    <text evidence="2">Lacks conserved residue(s) required for the propagation of feature annotation.</text>
</comment>
<reference evidence="3 4" key="1">
    <citation type="journal article" date="2017" name="G3 (Bethesda)">
        <title>The Physical Genome Mapping of Anopheles albimanus Corrected Scaffold Misassemblies and Identified Interarm Rearrangements in Genus Anopheles.</title>
        <authorList>
            <person name="Artemov G.N."/>
            <person name="Peery A.N."/>
            <person name="Jiang X."/>
            <person name="Tu Z."/>
            <person name="Stegniy V.N."/>
            <person name="Sharakhova M.V."/>
            <person name="Sharakhov I.V."/>
        </authorList>
    </citation>
    <scope>NUCLEOTIDE SEQUENCE [LARGE SCALE GENOMIC DNA]</scope>
    <source>
        <strain evidence="3 4">ALBI9_A</strain>
    </source>
</reference>
<dbReference type="Proteomes" id="UP000069272">
    <property type="component" value="Chromosome 2R"/>
</dbReference>
<proteinExistence type="predicted"/>
<dbReference type="InterPro" id="IPR001881">
    <property type="entry name" value="EGF-like_Ca-bd_dom"/>
</dbReference>
<keyword evidence="4" id="KW-1185">Reference proteome</keyword>
<keyword evidence="2" id="KW-0245">EGF-like domain</keyword>
<dbReference type="AlphaFoldDB" id="A0A182FPV3"/>
<dbReference type="InterPro" id="IPR000742">
    <property type="entry name" value="EGF"/>
</dbReference>
<dbReference type="VEuPathDB" id="VectorBase:AALB008572"/>
<dbReference type="PROSITE" id="PS50026">
    <property type="entry name" value="EGF_3"/>
    <property type="match status" value="1"/>
</dbReference>
<dbReference type="STRING" id="7167.A0A182FPV3"/>
<dbReference type="SMART" id="SM00179">
    <property type="entry name" value="EGF_CA"/>
    <property type="match status" value="1"/>
</dbReference>
<feature type="disulfide bond" evidence="2">
    <location>
        <begin position="26"/>
        <end position="36"/>
    </location>
</feature>
<dbReference type="Pfam" id="PF00008">
    <property type="entry name" value="EGF"/>
    <property type="match status" value="1"/>
</dbReference>
<dbReference type="CDD" id="cd00054">
    <property type="entry name" value="EGF_CA"/>
    <property type="match status" value="1"/>
</dbReference>
<keyword evidence="1 2" id="KW-1015">Disulfide bond</keyword>
<dbReference type="FunFam" id="2.10.25.10:FF:000756">
    <property type="entry name" value="Delta-like protein"/>
    <property type="match status" value="1"/>
</dbReference>
<dbReference type="SMART" id="SM00181">
    <property type="entry name" value="EGF"/>
    <property type="match status" value="1"/>
</dbReference>
<name>A0A182FPV3_ANOAL</name>
<dbReference type="InterPro" id="IPR000152">
    <property type="entry name" value="EGF-type_Asp/Asn_hydroxyl_site"/>
</dbReference>
<accession>A0A182FPV3</accession>
<reference evidence="3" key="2">
    <citation type="submission" date="2022-08" db="UniProtKB">
        <authorList>
            <consortium name="EnsemblMetazoa"/>
        </authorList>
    </citation>
    <scope>IDENTIFICATION</scope>
    <source>
        <strain evidence="3">STECLA/ALBI9_A</strain>
    </source>
</reference>